<dbReference type="CDD" id="cd15504">
    <property type="entry name" value="PHD_PRHA_like"/>
    <property type="match status" value="1"/>
</dbReference>
<dbReference type="FunCoup" id="A0A200PLW9">
    <property type="interactions" value="1061"/>
</dbReference>
<dbReference type="PROSITE" id="PS01359">
    <property type="entry name" value="ZF_PHD_1"/>
    <property type="match status" value="1"/>
</dbReference>
<dbReference type="STRING" id="56857.A0A200PLW9"/>
<keyword evidence="6" id="KW-0805">Transcription regulation</keyword>
<dbReference type="InterPro" id="IPR001965">
    <property type="entry name" value="Znf_PHD"/>
</dbReference>
<comment type="caution">
    <text evidence="17">The sequence shown here is derived from an EMBL/GenBank/DDBJ whole genome shotgun (WGS) entry which is preliminary data.</text>
</comment>
<feature type="compositionally biased region" description="Basic residues" evidence="14">
    <location>
        <begin position="124"/>
        <end position="135"/>
    </location>
</feature>
<keyword evidence="5" id="KW-0862">Zinc</keyword>
<evidence type="ECO:0000256" key="12">
    <source>
        <dbReference type="PROSITE-ProRule" id="PRU00146"/>
    </source>
</evidence>
<dbReference type="InterPro" id="IPR045876">
    <property type="entry name" value="PRHA-like_PHD-finger"/>
</dbReference>
<dbReference type="PANTHER" id="PTHR12628:SF10">
    <property type="entry name" value="HOMEOBOX DOMAIN-CONTAINING PROTEIN"/>
    <property type="match status" value="1"/>
</dbReference>
<dbReference type="SUPFAM" id="SSF46689">
    <property type="entry name" value="Homeodomain-like"/>
    <property type="match status" value="1"/>
</dbReference>
<dbReference type="InterPro" id="IPR001356">
    <property type="entry name" value="HD"/>
</dbReference>
<dbReference type="PROSITE" id="PS50071">
    <property type="entry name" value="HOMEOBOX_2"/>
    <property type="match status" value="1"/>
</dbReference>
<evidence type="ECO:0000313" key="18">
    <source>
        <dbReference type="Proteomes" id="UP000195402"/>
    </source>
</evidence>
<keyword evidence="3" id="KW-0479">Metal-binding</keyword>
<feature type="region of interest" description="Disordered" evidence="14">
    <location>
        <begin position="1"/>
        <end position="35"/>
    </location>
</feature>
<evidence type="ECO:0000313" key="17">
    <source>
        <dbReference type="EMBL" id="OUZ99213.1"/>
    </source>
</evidence>
<evidence type="ECO:0000256" key="9">
    <source>
        <dbReference type="ARBA" id="ARBA00023163"/>
    </source>
</evidence>
<protein>
    <submittedName>
        <fullName evidence="17">Homeobox domain</fullName>
    </submittedName>
</protein>
<dbReference type="GO" id="GO:0005634">
    <property type="term" value="C:nucleus"/>
    <property type="evidence" value="ECO:0007669"/>
    <property type="project" value="UniProtKB-SubCell"/>
</dbReference>
<name>A0A200PLW9_MACCD</name>
<keyword evidence="10 11" id="KW-0539">Nucleus</keyword>
<evidence type="ECO:0000256" key="8">
    <source>
        <dbReference type="ARBA" id="ARBA00023155"/>
    </source>
</evidence>
<dbReference type="Pfam" id="PF00628">
    <property type="entry name" value="PHD"/>
    <property type="match status" value="1"/>
</dbReference>
<dbReference type="OrthoDB" id="1903104at2759"/>
<evidence type="ECO:0000256" key="3">
    <source>
        <dbReference type="ARBA" id="ARBA00022723"/>
    </source>
</evidence>
<feature type="region of interest" description="Disordered" evidence="14">
    <location>
        <begin position="53"/>
        <end position="81"/>
    </location>
</feature>
<dbReference type="SMART" id="SM00249">
    <property type="entry name" value="PHD"/>
    <property type="match status" value="1"/>
</dbReference>
<dbReference type="SUPFAM" id="SSF57903">
    <property type="entry name" value="FYVE/PHD zinc finger"/>
    <property type="match status" value="1"/>
</dbReference>
<evidence type="ECO:0000256" key="7">
    <source>
        <dbReference type="ARBA" id="ARBA00023125"/>
    </source>
</evidence>
<reference evidence="17 18" key="1">
    <citation type="journal article" date="2017" name="Mol. Plant">
        <title>The Genome of Medicinal Plant Macleaya cordata Provides New Insights into Benzylisoquinoline Alkaloids Metabolism.</title>
        <authorList>
            <person name="Liu X."/>
            <person name="Liu Y."/>
            <person name="Huang P."/>
            <person name="Ma Y."/>
            <person name="Qing Z."/>
            <person name="Tang Q."/>
            <person name="Cao H."/>
            <person name="Cheng P."/>
            <person name="Zheng Y."/>
            <person name="Yuan Z."/>
            <person name="Zhou Y."/>
            <person name="Liu J."/>
            <person name="Tang Z."/>
            <person name="Zhuo Y."/>
            <person name="Zhang Y."/>
            <person name="Yu L."/>
            <person name="Huang J."/>
            <person name="Yang P."/>
            <person name="Peng Q."/>
            <person name="Zhang J."/>
            <person name="Jiang W."/>
            <person name="Zhang Z."/>
            <person name="Lin K."/>
            <person name="Ro D.K."/>
            <person name="Chen X."/>
            <person name="Xiong X."/>
            <person name="Shang Y."/>
            <person name="Huang S."/>
            <person name="Zeng J."/>
        </authorList>
    </citation>
    <scope>NUCLEOTIDE SEQUENCE [LARGE SCALE GENOMIC DNA]</scope>
    <source>
        <strain evidence="18">cv. BLH2017</strain>
        <tissue evidence="17">Root</tissue>
    </source>
</reference>
<gene>
    <name evidence="17" type="ORF">BVC80_8967g18</name>
</gene>
<comment type="similarity">
    <text evidence="2">Belongs to the PHD-associated homeobox family.</text>
</comment>
<evidence type="ECO:0000256" key="11">
    <source>
        <dbReference type="PROSITE-ProRule" id="PRU00108"/>
    </source>
</evidence>
<feature type="compositionally biased region" description="Acidic residues" evidence="14">
    <location>
        <begin position="362"/>
        <end position="377"/>
    </location>
</feature>
<feature type="compositionally biased region" description="Basic and acidic residues" evidence="14">
    <location>
        <begin position="111"/>
        <end position="123"/>
    </location>
</feature>
<dbReference type="OMA" id="KVANSHS"/>
<feature type="region of interest" description="Disordered" evidence="14">
    <location>
        <begin position="352"/>
        <end position="406"/>
    </location>
</feature>
<keyword evidence="9" id="KW-0804">Transcription</keyword>
<proteinExistence type="inferred from homology"/>
<dbReference type="Pfam" id="PF00046">
    <property type="entry name" value="Homeodomain"/>
    <property type="match status" value="1"/>
</dbReference>
<evidence type="ECO:0000256" key="4">
    <source>
        <dbReference type="ARBA" id="ARBA00022771"/>
    </source>
</evidence>
<dbReference type="GO" id="GO:0003682">
    <property type="term" value="F:chromatin binding"/>
    <property type="evidence" value="ECO:0007669"/>
    <property type="project" value="TreeGrafter"/>
</dbReference>
<dbReference type="FunFam" id="3.30.40.10:FF:000270">
    <property type="entry name" value="pathogenesis-related homeodomain protein-like"/>
    <property type="match status" value="1"/>
</dbReference>
<evidence type="ECO:0000259" key="16">
    <source>
        <dbReference type="PROSITE" id="PS50071"/>
    </source>
</evidence>
<evidence type="ECO:0000256" key="1">
    <source>
        <dbReference type="ARBA" id="ARBA00004123"/>
    </source>
</evidence>
<keyword evidence="8 11" id="KW-0371">Homeobox</keyword>
<dbReference type="PANTHER" id="PTHR12628">
    <property type="entry name" value="POLYCOMB-LIKE TRANSCRIPTION FACTOR"/>
    <property type="match status" value="1"/>
</dbReference>
<feature type="domain" description="PHD-type" evidence="15">
    <location>
        <begin position="264"/>
        <end position="321"/>
    </location>
</feature>
<dbReference type="GO" id="GO:0010557">
    <property type="term" value="P:positive regulation of macromolecule biosynthetic process"/>
    <property type="evidence" value="ECO:0007669"/>
    <property type="project" value="UniProtKB-ARBA"/>
</dbReference>
<dbReference type="SMART" id="SM00389">
    <property type="entry name" value="HOX"/>
    <property type="match status" value="1"/>
</dbReference>
<feature type="DNA-binding region" description="Homeobox" evidence="11">
    <location>
        <begin position="536"/>
        <end position="595"/>
    </location>
</feature>
<dbReference type="InterPro" id="IPR009057">
    <property type="entry name" value="Homeodomain-like_sf"/>
</dbReference>
<evidence type="ECO:0000256" key="13">
    <source>
        <dbReference type="RuleBase" id="RU000682"/>
    </source>
</evidence>
<comment type="subcellular location">
    <subcellularLocation>
        <location evidence="1 11 13">Nucleus</location>
    </subcellularLocation>
</comment>
<feature type="compositionally biased region" description="Polar residues" evidence="14">
    <location>
        <begin position="65"/>
        <end position="78"/>
    </location>
</feature>
<dbReference type="CDD" id="cd00086">
    <property type="entry name" value="homeodomain"/>
    <property type="match status" value="1"/>
</dbReference>
<organism evidence="17 18">
    <name type="scientific">Macleaya cordata</name>
    <name type="common">Five-seeded plume-poppy</name>
    <name type="synonym">Bocconia cordata</name>
    <dbReference type="NCBI Taxonomy" id="56857"/>
    <lineage>
        <taxon>Eukaryota</taxon>
        <taxon>Viridiplantae</taxon>
        <taxon>Streptophyta</taxon>
        <taxon>Embryophyta</taxon>
        <taxon>Tracheophyta</taxon>
        <taxon>Spermatophyta</taxon>
        <taxon>Magnoliopsida</taxon>
        <taxon>Ranunculales</taxon>
        <taxon>Papaveraceae</taxon>
        <taxon>Papaveroideae</taxon>
        <taxon>Macleaya</taxon>
    </lineage>
</organism>
<feature type="region of interest" description="Disordered" evidence="14">
    <location>
        <begin position="110"/>
        <end position="177"/>
    </location>
</feature>
<dbReference type="EMBL" id="MVGT01004527">
    <property type="protein sequence ID" value="OUZ99213.1"/>
    <property type="molecule type" value="Genomic_DNA"/>
</dbReference>
<keyword evidence="4 12" id="KW-0863">Zinc-finger</keyword>
<dbReference type="GO" id="GO:0006355">
    <property type="term" value="P:regulation of DNA-templated transcription"/>
    <property type="evidence" value="ECO:0007669"/>
    <property type="project" value="UniProtKB-ARBA"/>
</dbReference>
<feature type="region of interest" description="Disordered" evidence="14">
    <location>
        <begin position="418"/>
        <end position="437"/>
    </location>
</feature>
<dbReference type="GO" id="GO:0008270">
    <property type="term" value="F:zinc ion binding"/>
    <property type="evidence" value="ECO:0007669"/>
    <property type="project" value="UniProtKB-KW"/>
</dbReference>
<dbReference type="GO" id="GO:0043565">
    <property type="term" value="F:sequence-specific DNA binding"/>
    <property type="evidence" value="ECO:0007669"/>
    <property type="project" value="UniProtKB-ARBA"/>
</dbReference>
<evidence type="ECO:0000259" key="15">
    <source>
        <dbReference type="PROSITE" id="PS50016"/>
    </source>
</evidence>
<accession>A0A200PLW9</accession>
<dbReference type="InParanoid" id="A0A200PLW9"/>
<dbReference type="InterPro" id="IPR013083">
    <property type="entry name" value="Znf_RING/FYVE/PHD"/>
</dbReference>
<evidence type="ECO:0000256" key="10">
    <source>
        <dbReference type="ARBA" id="ARBA00023242"/>
    </source>
</evidence>
<keyword evidence="7 11" id="KW-0238">DNA-binding</keyword>
<feature type="domain" description="Homeobox" evidence="16">
    <location>
        <begin position="534"/>
        <end position="594"/>
    </location>
</feature>
<dbReference type="GO" id="GO:0045814">
    <property type="term" value="P:negative regulation of gene expression, epigenetic"/>
    <property type="evidence" value="ECO:0007669"/>
    <property type="project" value="TreeGrafter"/>
</dbReference>
<feature type="compositionally biased region" description="Basic and acidic residues" evidence="14">
    <location>
        <begin position="136"/>
        <end position="148"/>
    </location>
</feature>
<dbReference type="InterPro" id="IPR011011">
    <property type="entry name" value="Znf_FYVE_PHD"/>
</dbReference>
<evidence type="ECO:0000256" key="6">
    <source>
        <dbReference type="ARBA" id="ARBA00023015"/>
    </source>
</evidence>
<dbReference type="InterPro" id="IPR019786">
    <property type="entry name" value="Zinc_finger_PHD-type_CS"/>
</dbReference>
<dbReference type="PROSITE" id="PS50016">
    <property type="entry name" value="ZF_PHD_2"/>
    <property type="match status" value="1"/>
</dbReference>
<feature type="compositionally biased region" description="Basic residues" evidence="14">
    <location>
        <begin position="157"/>
        <end position="168"/>
    </location>
</feature>
<dbReference type="InterPro" id="IPR019787">
    <property type="entry name" value="Znf_PHD-finger"/>
</dbReference>
<dbReference type="AlphaFoldDB" id="A0A200PLW9"/>
<sequence length="776" mass="88599">MQNTEKKLHHQASGESCFSKKEIGSKINTTEKNVGERYYTKRYKPIQRSQVKTIGSILSKRRGSEFSSNGARKNSLNGKQIRRKIVQKVSDTNSSEKPLSSILQCGKFSLHGRDTNGDLGTRKVDRRRKRKRRKENRVQDDKEKAKEDTDGDLGTRKVNRRRKRKRRKENREQDEASRLQRRTRYLLIKMKLEQNLIDAYSSEGWKGQSREKIKPVRELQRAKKQILKCKLGIRDAIRQLDLLGSEGCIEQSVLGPDGSVFHEHIFCAKCKSREAFPDNDIILCDGTCNCAFHQKCLEPPLATENIPPGDQGWFCKFCECKMEILEAINAHIGTHFSANSNWQEIFEEAAMGPDGENASLNPEDEWPSDESDDDDYDPERNEMSCSFSRSGAEDNNPDEASSSSSFFWTSDEEAILQSRRLENDGSPTGGFYQGKERGHFVDLMDDINSDDTTDREMKTRRRQRRDVDYRKLHDEMFGKDVLENEQVSEDEDWGPGRRRRRLNETDAAGTLVALCGNGDGCSDVMPIKAKRSVSEDKRTLFRIPPNAVEKLRRVFAENELPSRAVKENLSKQLGIASEKINKWFKNARYTALKIRKADSTKQLPTTSMIAKESTAATGNNWTTDLMTSNGNSYAVPSDNEGVQTPISLGKIRRRRNTKSLTISPKKKQHKRTARAQPTHKNEVSTLLSNTVSFKKKLKAAPKEDKIKPKYELVTSKKTEQLYLAEMERLCHLEAKLAELKKVLLRICNDKNHVTDQINMDEPVIIYVPVAEVRVKG</sequence>
<evidence type="ECO:0000256" key="5">
    <source>
        <dbReference type="ARBA" id="ARBA00022833"/>
    </source>
</evidence>
<keyword evidence="18" id="KW-1185">Reference proteome</keyword>
<evidence type="ECO:0000256" key="14">
    <source>
        <dbReference type="SAM" id="MobiDB-lite"/>
    </source>
</evidence>
<dbReference type="Gene3D" id="1.10.10.60">
    <property type="entry name" value="Homeodomain-like"/>
    <property type="match status" value="1"/>
</dbReference>
<dbReference type="Gene3D" id="3.30.40.10">
    <property type="entry name" value="Zinc/RING finger domain, C3HC4 (zinc finger)"/>
    <property type="match status" value="1"/>
</dbReference>
<evidence type="ECO:0000256" key="2">
    <source>
        <dbReference type="ARBA" id="ARBA00007427"/>
    </source>
</evidence>
<dbReference type="Proteomes" id="UP000195402">
    <property type="component" value="Unassembled WGS sequence"/>
</dbReference>